<accession>A0A1X7H6I8</accession>
<dbReference type="EMBL" id="FXAH01000021">
    <property type="protein sequence ID" value="SMF79743.1"/>
    <property type="molecule type" value="Genomic_DNA"/>
</dbReference>
<evidence type="ECO:0000313" key="3">
    <source>
        <dbReference type="Proteomes" id="UP000192911"/>
    </source>
</evidence>
<evidence type="ECO:0000313" key="2">
    <source>
        <dbReference type="EMBL" id="SMF79743.1"/>
    </source>
</evidence>
<organism evidence="2 3">
    <name type="scientific">Trinickia caryophylli</name>
    <name type="common">Paraburkholderia caryophylli</name>
    <dbReference type="NCBI Taxonomy" id="28094"/>
    <lineage>
        <taxon>Bacteria</taxon>
        <taxon>Pseudomonadati</taxon>
        <taxon>Pseudomonadota</taxon>
        <taxon>Betaproteobacteria</taxon>
        <taxon>Burkholderiales</taxon>
        <taxon>Burkholderiaceae</taxon>
        <taxon>Trinickia</taxon>
    </lineage>
</organism>
<dbReference type="GO" id="GO:0016491">
    <property type="term" value="F:oxidoreductase activity"/>
    <property type="evidence" value="ECO:0007669"/>
    <property type="project" value="InterPro"/>
</dbReference>
<dbReference type="Gene3D" id="3.40.109.10">
    <property type="entry name" value="NADH Oxidase"/>
    <property type="match status" value="2"/>
</dbReference>
<dbReference type="SUPFAM" id="SSF55469">
    <property type="entry name" value="FMN-dependent nitroreductase-like"/>
    <property type="match status" value="2"/>
</dbReference>
<evidence type="ECO:0000259" key="1">
    <source>
        <dbReference type="Pfam" id="PF00881"/>
    </source>
</evidence>
<proteinExistence type="predicted"/>
<feature type="domain" description="Nitroreductase" evidence="1">
    <location>
        <begin position="132"/>
        <end position="324"/>
    </location>
</feature>
<dbReference type="Proteomes" id="UP000192911">
    <property type="component" value="Unassembled WGS sequence"/>
</dbReference>
<dbReference type="GeneID" id="95548271"/>
<dbReference type="PANTHER" id="PTHR23026:SF123">
    <property type="entry name" value="NAD(P)H NITROREDUCTASE RV3131-RELATED"/>
    <property type="match status" value="1"/>
</dbReference>
<dbReference type="AlphaFoldDB" id="A0A1X7H6I8"/>
<dbReference type="InterPro" id="IPR000415">
    <property type="entry name" value="Nitroreductase-like"/>
</dbReference>
<keyword evidence="3" id="KW-1185">Reference proteome</keyword>
<dbReference type="PANTHER" id="PTHR23026">
    <property type="entry name" value="NADPH NITROREDUCTASE"/>
    <property type="match status" value="1"/>
</dbReference>
<dbReference type="Pfam" id="PF00881">
    <property type="entry name" value="Nitroreductase"/>
    <property type="match status" value="1"/>
</dbReference>
<protein>
    <submittedName>
        <fullName evidence="2">Nitroreductase family protein</fullName>
    </submittedName>
</protein>
<dbReference type="RefSeq" id="WP_085230566.1">
    <property type="nucleotide sequence ID" value="NZ_BSQD01000019.1"/>
</dbReference>
<reference evidence="3" key="1">
    <citation type="submission" date="2017-04" db="EMBL/GenBank/DDBJ databases">
        <authorList>
            <person name="Varghese N."/>
            <person name="Submissions S."/>
        </authorList>
    </citation>
    <scope>NUCLEOTIDE SEQUENCE [LARGE SCALE GENOMIC DNA]</scope>
    <source>
        <strain evidence="3">Ballard 720</strain>
    </source>
</reference>
<gene>
    <name evidence="2" type="ORF">SAMN06295900_12181</name>
</gene>
<name>A0A1X7H6I8_TRICW</name>
<dbReference type="OrthoDB" id="272552at2"/>
<sequence>MDKSAHSAAWRINDKLAPDASIADKLRFAVRYAVLAPSSHNTQPWRFAVDGQTLVLSADRLRALPVADPYDRELIISCGAALMNLRIALAHLGLGYAITVFPARADPDVLAQVRIEPGAARDERLAPLFDAIAQRVTTRLPFADEPVPGDVCLRLVDAAAAEGVEAICISAAAERERIADAIGEADRAQFDDPRFRRELAGWIHPRRRGDGMPAQAEGIEALLDFTTPLAALAIRTFDLGGGVAAAHHALAAGSPLLVCLATGADDAEAWLATGQALERLLLTGVREGLSASYLNQPIEVDTLRARLRQTLALDATPQLLLRMGRGPHVEHAPRRPLEDVLS</sequence>
<dbReference type="InterPro" id="IPR050627">
    <property type="entry name" value="Nitroreductase/BluB"/>
</dbReference>
<dbReference type="STRING" id="28094.SAMN06295900_12181"/>
<dbReference type="InterPro" id="IPR029479">
    <property type="entry name" value="Nitroreductase"/>
</dbReference>
<dbReference type="NCBIfam" id="NF047509">
    <property type="entry name" value="Rv3131_FMN_oxido"/>
    <property type="match status" value="1"/>
</dbReference>